<keyword evidence="4" id="KW-1185">Reference proteome</keyword>
<dbReference type="EMBL" id="JBHTBY010000017">
    <property type="protein sequence ID" value="MFC7322890.1"/>
    <property type="molecule type" value="Genomic_DNA"/>
</dbReference>
<organism evidence="3 4">
    <name type="scientific">Halobacillus campisalis</name>
    <dbReference type="NCBI Taxonomy" id="435909"/>
    <lineage>
        <taxon>Bacteria</taxon>
        <taxon>Bacillati</taxon>
        <taxon>Bacillota</taxon>
        <taxon>Bacilli</taxon>
        <taxon>Bacillales</taxon>
        <taxon>Bacillaceae</taxon>
        <taxon>Halobacillus</taxon>
    </lineage>
</organism>
<name>A0ABW2K7U7_9BACI</name>
<evidence type="ECO:0000313" key="3">
    <source>
        <dbReference type="EMBL" id="MFC7322890.1"/>
    </source>
</evidence>
<reference evidence="4" key="1">
    <citation type="journal article" date="2019" name="Int. J. Syst. Evol. Microbiol.">
        <title>The Global Catalogue of Microorganisms (GCM) 10K type strain sequencing project: providing services to taxonomists for standard genome sequencing and annotation.</title>
        <authorList>
            <consortium name="The Broad Institute Genomics Platform"/>
            <consortium name="The Broad Institute Genome Sequencing Center for Infectious Disease"/>
            <person name="Wu L."/>
            <person name="Ma J."/>
        </authorList>
    </citation>
    <scope>NUCLEOTIDE SEQUENCE [LARGE SCALE GENOMIC DNA]</scope>
    <source>
        <strain evidence="4">CCUG 73951</strain>
    </source>
</reference>
<evidence type="ECO:0000259" key="2">
    <source>
        <dbReference type="PROSITE" id="PS50801"/>
    </source>
</evidence>
<dbReference type="InterPro" id="IPR051932">
    <property type="entry name" value="Bact_StressResp_Reg"/>
</dbReference>
<dbReference type="PANTHER" id="PTHR33745">
    <property type="entry name" value="RSBT ANTAGONIST PROTEIN RSBS-RELATED"/>
    <property type="match status" value="1"/>
</dbReference>
<dbReference type="SUPFAM" id="SSF55785">
    <property type="entry name" value="PYP-like sensor domain (PAS domain)"/>
    <property type="match status" value="1"/>
</dbReference>
<sequence length="247" mass="28642">MLLRHAVDLLDEGVVITDQNYEITYVNPAYVQIFELQNERIIGENIKELFPHEDKSKQITAKTIEDKIERSVERLPYKWRGKEMVLQIYTKTFEHEGKSFVLTRVYDLTETAESEKQLVQMIEDMTANVVTIAKGYALLPLQPILREEQKHILLERVPEQCRDQSISRLAIQFSGISSINQEWAVLLKNLVRNLQLLGIEVVLAGLRPQVVMQFTQNGVELADIKSFMNVQQATKYFLETGFRPDFK</sequence>
<dbReference type="InterPro" id="IPR000014">
    <property type="entry name" value="PAS"/>
</dbReference>
<dbReference type="Gene3D" id="3.30.750.24">
    <property type="entry name" value="STAS domain"/>
    <property type="match status" value="1"/>
</dbReference>
<feature type="domain" description="STAS" evidence="2">
    <location>
        <begin position="153"/>
        <end position="237"/>
    </location>
</feature>
<accession>A0ABW2K7U7</accession>
<dbReference type="CDD" id="cd00130">
    <property type="entry name" value="PAS"/>
    <property type="match status" value="1"/>
</dbReference>
<dbReference type="RefSeq" id="WP_289215244.1">
    <property type="nucleotide sequence ID" value="NZ_JAPVRC010000002.1"/>
</dbReference>
<comment type="caution">
    <text evidence="3">The sequence shown here is derived from an EMBL/GenBank/DDBJ whole genome shotgun (WGS) entry which is preliminary data.</text>
</comment>
<dbReference type="InterPro" id="IPR002645">
    <property type="entry name" value="STAS_dom"/>
</dbReference>
<dbReference type="Proteomes" id="UP001596494">
    <property type="component" value="Unassembled WGS sequence"/>
</dbReference>
<proteinExistence type="predicted"/>
<evidence type="ECO:0000259" key="1">
    <source>
        <dbReference type="PROSITE" id="PS50112"/>
    </source>
</evidence>
<dbReference type="PANTHER" id="PTHR33745:SF8">
    <property type="entry name" value="BLUE-LIGHT PHOTORECEPTOR"/>
    <property type="match status" value="1"/>
</dbReference>
<evidence type="ECO:0000313" key="4">
    <source>
        <dbReference type="Proteomes" id="UP001596494"/>
    </source>
</evidence>
<dbReference type="Gene3D" id="3.30.450.20">
    <property type="entry name" value="PAS domain"/>
    <property type="match status" value="1"/>
</dbReference>
<dbReference type="PROSITE" id="PS50112">
    <property type="entry name" value="PAS"/>
    <property type="match status" value="1"/>
</dbReference>
<dbReference type="SMART" id="SM00091">
    <property type="entry name" value="PAS"/>
    <property type="match status" value="1"/>
</dbReference>
<feature type="domain" description="PAS" evidence="1">
    <location>
        <begin position="1"/>
        <end position="71"/>
    </location>
</feature>
<dbReference type="NCBIfam" id="TIGR00229">
    <property type="entry name" value="sensory_box"/>
    <property type="match status" value="1"/>
</dbReference>
<dbReference type="Pfam" id="PF00989">
    <property type="entry name" value="PAS"/>
    <property type="match status" value="1"/>
</dbReference>
<dbReference type="SUPFAM" id="SSF52091">
    <property type="entry name" value="SpoIIaa-like"/>
    <property type="match status" value="1"/>
</dbReference>
<dbReference type="InterPro" id="IPR036513">
    <property type="entry name" value="STAS_dom_sf"/>
</dbReference>
<dbReference type="InterPro" id="IPR035965">
    <property type="entry name" value="PAS-like_dom_sf"/>
</dbReference>
<dbReference type="PROSITE" id="PS50801">
    <property type="entry name" value="STAS"/>
    <property type="match status" value="1"/>
</dbReference>
<dbReference type="Pfam" id="PF01740">
    <property type="entry name" value="STAS"/>
    <property type="match status" value="1"/>
</dbReference>
<dbReference type="InterPro" id="IPR013767">
    <property type="entry name" value="PAS_fold"/>
</dbReference>
<gene>
    <name evidence="3" type="ORF">ACFQMN_18645</name>
</gene>
<protein>
    <submittedName>
        <fullName evidence="3">PAS domain S-box protein</fullName>
    </submittedName>
</protein>
<dbReference type="CDD" id="cd07041">
    <property type="entry name" value="STAS_RsbR_RsbS_like"/>
    <property type="match status" value="1"/>
</dbReference>